<evidence type="ECO:0000259" key="3">
    <source>
        <dbReference type="SMART" id="SM00852"/>
    </source>
</evidence>
<sequence length="169" mass="17115">MTDTAQDRPPPLRGVRAVAITASTRAYSGVYPDRGGPIIAETLQSWGALVAPTVVVPDGDAVATALREAVTAYDLVITTGGTGCAPTDLTPEATRSVLTREIPGIAEAIRADGLANGVAGAMLSRATAGLAGRCIVVNLPGSTGGVRDGLRVIAPILGHLVEQLRGGDH</sequence>
<feature type="domain" description="MoaB/Mog" evidence="3">
    <location>
        <begin position="18"/>
        <end position="160"/>
    </location>
</feature>
<dbReference type="SMART" id="SM00852">
    <property type="entry name" value="MoCF_biosynth"/>
    <property type="match status" value="1"/>
</dbReference>
<organism evidence="4 5">
    <name type="scientific">Nostocoides australiense Ben110</name>
    <dbReference type="NCBI Taxonomy" id="1193182"/>
    <lineage>
        <taxon>Bacteria</taxon>
        <taxon>Bacillati</taxon>
        <taxon>Actinomycetota</taxon>
        <taxon>Actinomycetes</taxon>
        <taxon>Micrococcales</taxon>
        <taxon>Intrasporangiaceae</taxon>
        <taxon>Nostocoides</taxon>
    </lineage>
</organism>
<dbReference type="InterPro" id="IPR051920">
    <property type="entry name" value="MPT_Adenylyltrnsfr/MoaC-Rel"/>
</dbReference>
<dbReference type="NCBIfam" id="TIGR00177">
    <property type="entry name" value="molyb_syn"/>
    <property type="match status" value="1"/>
</dbReference>
<gene>
    <name evidence="4" type="ORF">BN11_2870003</name>
</gene>
<dbReference type="PROSITE" id="PS01078">
    <property type="entry name" value="MOCF_BIOSYNTHESIS_1"/>
    <property type="match status" value="1"/>
</dbReference>
<comment type="caution">
    <text evidence="4">The sequence shown here is derived from an EMBL/GenBank/DDBJ whole genome shotgun (WGS) entry which is preliminary data.</text>
</comment>
<dbReference type="Gene3D" id="3.40.980.10">
    <property type="entry name" value="MoaB/Mog-like domain"/>
    <property type="match status" value="1"/>
</dbReference>
<dbReference type="InterPro" id="IPR008284">
    <property type="entry name" value="MoCF_biosynth_CS"/>
</dbReference>
<evidence type="ECO:0000256" key="1">
    <source>
        <dbReference type="ARBA" id="ARBA00005046"/>
    </source>
</evidence>
<dbReference type="InterPro" id="IPR001453">
    <property type="entry name" value="MoaB/Mog_dom"/>
</dbReference>
<evidence type="ECO:0000313" key="4">
    <source>
        <dbReference type="EMBL" id="CCH73517.1"/>
    </source>
</evidence>
<keyword evidence="2" id="KW-0501">Molybdenum cofactor biosynthesis</keyword>
<keyword evidence="5" id="KW-1185">Reference proteome</keyword>
<dbReference type="CDD" id="cd00886">
    <property type="entry name" value="MogA_MoaB"/>
    <property type="match status" value="1"/>
</dbReference>
<name>W6JWN6_9MICO</name>
<dbReference type="Pfam" id="PF00994">
    <property type="entry name" value="MoCF_biosynth"/>
    <property type="match status" value="1"/>
</dbReference>
<dbReference type="OrthoDB" id="9794429at2"/>
<dbReference type="AlphaFoldDB" id="W6JWN6"/>
<dbReference type="STRING" id="1193182.BN11_2870003"/>
<dbReference type="PANTHER" id="PTHR43764">
    <property type="entry name" value="MOLYBDENUM COFACTOR BIOSYNTHESIS"/>
    <property type="match status" value="1"/>
</dbReference>
<dbReference type="Proteomes" id="UP000035763">
    <property type="component" value="Unassembled WGS sequence"/>
</dbReference>
<accession>W6JWN6</accession>
<dbReference type="EMBL" id="CAJA01000209">
    <property type="protein sequence ID" value="CCH73517.1"/>
    <property type="molecule type" value="Genomic_DNA"/>
</dbReference>
<dbReference type="GO" id="GO:0006777">
    <property type="term" value="P:Mo-molybdopterin cofactor biosynthetic process"/>
    <property type="evidence" value="ECO:0007669"/>
    <property type="project" value="UniProtKB-KW"/>
</dbReference>
<evidence type="ECO:0000256" key="2">
    <source>
        <dbReference type="ARBA" id="ARBA00023150"/>
    </source>
</evidence>
<dbReference type="PANTHER" id="PTHR43764:SF1">
    <property type="entry name" value="MOLYBDOPTERIN MOLYBDOTRANSFERASE"/>
    <property type="match status" value="1"/>
</dbReference>
<protein>
    <submittedName>
        <fullName evidence="4">Putative molybdopterin biosynthesis protein</fullName>
    </submittedName>
</protein>
<reference evidence="4 5" key="1">
    <citation type="journal article" date="2013" name="ISME J.">
        <title>A metabolic model for members of the genus Tetrasphaera involved in enhanced biological phosphorus removal.</title>
        <authorList>
            <person name="Kristiansen R."/>
            <person name="Nguyen H.T.T."/>
            <person name="Saunders A.M."/>
            <person name="Nielsen J.L."/>
            <person name="Wimmer R."/>
            <person name="Le V.Q."/>
            <person name="McIlroy S.J."/>
            <person name="Petrovski S."/>
            <person name="Seviour R.J."/>
            <person name="Calteau A."/>
            <person name="Nielsen K.L."/>
            <person name="Nielsen P.H."/>
        </authorList>
    </citation>
    <scope>NUCLEOTIDE SEQUENCE [LARGE SCALE GENOMIC DNA]</scope>
    <source>
        <strain evidence="4 5">Ben110</strain>
    </source>
</reference>
<dbReference type="InterPro" id="IPR036425">
    <property type="entry name" value="MoaB/Mog-like_dom_sf"/>
</dbReference>
<proteinExistence type="predicted"/>
<dbReference type="UniPathway" id="UPA00344"/>
<dbReference type="RefSeq" id="WP_048699165.1">
    <property type="nucleotide sequence ID" value="NZ_HG764815.1"/>
</dbReference>
<comment type="pathway">
    <text evidence="1">Cofactor biosynthesis; molybdopterin biosynthesis.</text>
</comment>
<evidence type="ECO:0000313" key="5">
    <source>
        <dbReference type="Proteomes" id="UP000035763"/>
    </source>
</evidence>
<dbReference type="SUPFAM" id="SSF53218">
    <property type="entry name" value="Molybdenum cofactor biosynthesis proteins"/>
    <property type="match status" value="1"/>
</dbReference>